<proteinExistence type="predicted"/>
<dbReference type="InterPro" id="IPR036661">
    <property type="entry name" value="Luciferase-like_sf"/>
</dbReference>
<keyword evidence="4" id="KW-1185">Reference proteome</keyword>
<dbReference type="Gene3D" id="3.20.20.30">
    <property type="entry name" value="Luciferase-like domain"/>
    <property type="match status" value="1"/>
</dbReference>
<dbReference type="GO" id="GO:0016705">
    <property type="term" value="F:oxidoreductase activity, acting on paired donors, with incorporation or reduction of molecular oxygen"/>
    <property type="evidence" value="ECO:0007669"/>
    <property type="project" value="InterPro"/>
</dbReference>
<name>A0A2U1ZVI4_9MICO</name>
<feature type="domain" description="Luciferase-like" evidence="2">
    <location>
        <begin position="9"/>
        <end position="284"/>
    </location>
</feature>
<dbReference type="PANTHER" id="PTHR43244:SF1">
    <property type="entry name" value="5,10-METHYLENETETRAHYDROMETHANOPTERIN REDUCTASE"/>
    <property type="match status" value="1"/>
</dbReference>
<dbReference type="OrthoDB" id="180193at2"/>
<keyword evidence="1" id="KW-0560">Oxidoreductase</keyword>
<evidence type="ECO:0000313" key="3">
    <source>
        <dbReference type="EMBL" id="PWD50932.1"/>
    </source>
</evidence>
<dbReference type="SUPFAM" id="SSF51679">
    <property type="entry name" value="Bacterial luciferase-like"/>
    <property type="match status" value="1"/>
</dbReference>
<dbReference type="InterPro" id="IPR050564">
    <property type="entry name" value="F420-G6PD/mer"/>
</dbReference>
<comment type="caution">
    <text evidence="3">The sequence shown here is derived from an EMBL/GenBank/DDBJ whole genome shotgun (WGS) entry which is preliminary data.</text>
</comment>
<dbReference type="PANTHER" id="PTHR43244">
    <property type="match status" value="1"/>
</dbReference>
<dbReference type="AlphaFoldDB" id="A0A2U1ZVI4"/>
<evidence type="ECO:0000256" key="1">
    <source>
        <dbReference type="ARBA" id="ARBA00023002"/>
    </source>
</evidence>
<dbReference type="Pfam" id="PF00296">
    <property type="entry name" value="Bac_luciferase"/>
    <property type="match status" value="1"/>
</dbReference>
<accession>A0A2U1ZVI4</accession>
<dbReference type="InterPro" id="IPR011251">
    <property type="entry name" value="Luciferase-like_dom"/>
</dbReference>
<evidence type="ECO:0000313" key="4">
    <source>
        <dbReference type="Proteomes" id="UP000245166"/>
    </source>
</evidence>
<gene>
    <name evidence="3" type="ORF">C8046_09990</name>
</gene>
<dbReference type="Proteomes" id="UP000245166">
    <property type="component" value="Unassembled WGS sequence"/>
</dbReference>
<evidence type="ECO:0000259" key="2">
    <source>
        <dbReference type="Pfam" id="PF00296"/>
    </source>
</evidence>
<sequence>MTFIGFHASHEQVPPSALLEAVVEAERVGFDGAFSADHLAPWTPQQGESGSTLAWMGAALASTRYSIGAVATPGYRYHPVVVAHAIATWGEMFPGRYFAALGSGELLNEHVIGGEWPSKDERTARLGETQDVIRRLLAGGEVSHDGRITVDRARLWSLPSVIPPLMATATSTATAAWAAGWAEGLVTVGTSAEEVAPILDAYRSAGGTGPASVQVHVAHAASEQATSDLVRDQWLHGVITPPRIWDVAMPEDFAGLAGDPTDAELRRGVVASADLTEIVERVAATVAVGFDRVYVHEISRDQRGYLASWAPELLRTLRPLLEGSNR</sequence>
<dbReference type="EMBL" id="PYHR01000002">
    <property type="protein sequence ID" value="PWD50932.1"/>
    <property type="molecule type" value="Genomic_DNA"/>
</dbReference>
<organism evidence="3 4">
    <name type="scientific">Serinibacter arcticus</name>
    <dbReference type="NCBI Taxonomy" id="1655435"/>
    <lineage>
        <taxon>Bacteria</taxon>
        <taxon>Bacillati</taxon>
        <taxon>Actinomycetota</taxon>
        <taxon>Actinomycetes</taxon>
        <taxon>Micrococcales</taxon>
        <taxon>Beutenbergiaceae</taxon>
        <taxon>Serinibacter</taxon>
    </lineage>
</organism>
<reference evidence="3 4" key="1">
    <citation type="submission" date="2018-03" db="EMBL/GenBank/DDBJ databases">
        <title>Genome assembly of novel Miniimonas species PCH200.</title>
        <authorList>
            <person name="Thakur V."/>
            <person name="Kumar V."/>
            <person name="Singh D."/>
        </authorList>
    </citation>
    <scope>NUCLEOTIDE SEQUENCE [LARGE SCALE GENOMIC DNA]</scope>
    <source>
        <strain evidence="3 4">PCH200</strain>
    </source>
</reference>
<protein>
    <submittedName>
        <fullName evidence="3">LLM class F420-dependent oxidoreductase</fullName>
    </submittedName>
</protein>
<dbReference type="RefSeq" id="WP_109229314.1">
    <property type="nucleotide sequence ID" value="NZ_PYHR01000002.1"/>
</dbReference>